<sequence length="176" mass="19788">MNHHPIPLDWIHKHLAIDCTSPTGLRWVKRPTNSRKVGAVAGSSNGRGYYQVRCRGVSLRASRIAYALHYGVDPGPALVDHRDGNRANNDPLNLRLCSVAQNTQNQTLARHNRSGVKGLSYWAVRNRWRCEIGVNGRRATRSFPADQKAEAIHWLRNTREALHREFTNHGESGQAA</sequence>
<dbReference type="Pfam" id="PF13392">
    <property type="entry name" value="HNH_3"/>
    <property type="match status" value="1"/>
</dbReference>
<protein>
    <submittedName>
        <fullName evidence="2">HNH endonuclease</fullName>
    </submittedName>
</protein>
<dbReference type="InterPro" id="IPR044925">
    <property type="entry name" value="His-Me_finger_sf"/>
</dbReference>
<organism evidence="2 3">
    <name type="scientific">Pseudomonas syringae pv. syringae</name>
    <dbReference type="NCBI Taxonomy" id="321"/>
    <lineage>
        <taxon>Bacteria</taxon>
        <taxon>Pseudomonadati</taxon>
        <taxon>Pseudomonadota</taxon>
        <taxon>Gammaproteobacteria</taxon>
        <taxon>Pseudomonadales</taxon>
        <taxon>Pseudomonadaceae</taxon>
        <taxon>Pseudomonas</taxon>
        <taxon>Pseudomonas syringae</taxon>
    </lineage>
</organism>
<name>A0AB35JKA5_PSESY</name>
<dbReference type="RefSeq" id="WP_122529187.1">
    <property type="nucleotide sequence ID" value="NZ_JAGSOW010000001.1"/>
</dbReference>
<dbReference type="InterPro" id="IPR003615">
    <property type="entry name" value="HNH_nuc"/>
</dbReference>
<dbReference type="Proteomes" id="UP001220207">
    <property type="component" value="Unassembled WGS sequence"/>
</dbReference>
<comment type="caution">
    <text evidence="2">The sequence shown here is derived from an EMBL/GenBank/DDBJ whole genome shotgun (WGS) entry which is preliminary data.</text>
</comment>
<dbReference type="Gene3D" id="3.90.75.20">
    <property type="match status" value="1"/>
</dbReference>
<reference evidence="2" key="1">
    <citation type="submission" date="2021-04" db="EMBL/GenBank/DDBJ databases">
        <title>Genome Sequence and Comparative Genome Analysis of Pseudomonas syringae pv. syringae strains EC33 and LMG5496 isolated from Citrus plants from Tunisia and Greece.</title>
        <authorList>
            <person name="Abdellatif E."/>
            <person name="Baeyen S."/>
        </authorList>
    </citation>
    <scope>NUCLEOTIDE SEQUENCE</scope>
    <source>
        <strain evidence="2">LMG 5496</strain>
    </source>
</reference>
<evidence type="ECO:0000313" key="3">
    <source>
        <dbReference type="Proteomes" id="UP001220207"/>
    </source>
</evidence>
<keyword evidence="2" id="KW-0540">Nuclease</keyword>
<gene>
    <name evidence="2" type="ORF">KDL27_00990</name>
</gene>
<keyword evidence="2" id="KW-0255">Endonuclease</keyword>
<evidence type="ECO:0000259" key="1">
    <source>
        <dbReference type="Pfam" id="PF13392"/>
    </source>
</evidence>
<evidence type="ECO:0000313" key="2">
    <source>
        <dbReference type="EMBL" id="MDC3734364.1"/>
    </source>
</evidence>
<keyword evidence="2" id="KW-0378">Hydrolase</keyword>
<feature type="domain" description="HNH nuclease" evidence="1">
    <location>
        <begin position="61"/>
        <end position="103"/>
    </location>
</feature>
<dbReference type="GO" id="GO:0004519">
    <property type="term" value="F:endonuclease activity"/>
    <property type="evidence" value="ECO:0007669"/>
    <property type="project" value="UniProtKB-KW"/>
</dbReference>
<proteinExistence type="predicted"/>
<dbReference type="EMBL" id="JAGSOW010000001">
    <property type="protein sequence ID" value="MDC3734364.1"/>
    <property type="molecule type" value="Genomic_DNA"/>
</dbReference>
<dbReference type="AlphaFoldDB" id="A0AB35JKA5"/>
<dbReference type="SUPFAM" id="SSF54060">
    <property type="entry name" value="His-Me finger endonucleases"/>
    <property type="match status" value="1"/>
</dbReference>
<accession>A0AB35JKA5</accession>